<gene>
    <name evidence="1" type="ORF">LCGC14_0363990</name>
</gene>
<accession>A0A0F9T744</accession>
<dbReference type="EMBL" id="LAZR01000285">
    <property type="protein sequence ID" value="KKN77060.1"/>
    <property type="molecule type" value="Genomic_DNA"/>
</dbReference>
<comment type="caution">
    <text evidence="1">The sequence shown here is derived from an EMBL/GenBank/DDBJ whole genome shotgun (WGS) entry which is preliminary data.</text>
</comment>
<reference evidence="1" key="1">
    <citation type="journal article" date="2015" name="Nature">
        <title>Complex archaea that bridge the gap between prokaryotes and eukaryotes.</title>
        <authorList>
            <person name="Spang A."/>
            <person name="Saw J.H."/>
            <person name="Jorgensen S.L."/>
            <person name="Zaremba-Niedzwiedzka K."/>
            <person name="Martijn J."/>
            <person name="Lind A.E."/>
            <person name="van Eijk R."/>
            <person name="Schleper C."/>
            <person name="Guy L."/>
            <person name="Ettema T.J."/>
        </authorList>
    </citation>
    <scope>NUCLEOTIDE SEQUENCE</scope>
</reference>
<protein>
    <submittedName>
        <fullName evidence="1">Uncharacterized protein</fullName>
    </submittedName>
</protein>
<dbReference type="AlphaFoldDB" id="A0A0F9T744"/>
<proteinExistence type="predicted"/>
<organism evidence="1">
    <name type="scientific">marine sediment metagenome</name>
    <dbReference type="NCBI Taxonomy" id="412755"/>
    <lineage>
        <taxon>unclassified sequences</taxon>
        <taxon>metagenomes</taxon>
        <taxon>ecological metagenomes</taxon>
    </lineage>
</organism>
<sequence>MAITRTKQDWSIGAIVKVGFLSLRVLSHRAEYDGLPDIYTLESIDGSRQYEFIPHNGLHRI</sequence>
<name>A0A0F9T744_9ZZZZ</name>
<evidence type="ECO:0000313" key="1">
    <source>
        <dbReference type="EMBL" id="KKN77060.1"/>
    </source>
</evidence>